<name>A0A0K2UL58_LEPSM</name>
<proteinExistence type="predicted"/>
<dbReference type="EMBL" id="HACA01021633">
    <property type="protein sequence ID" value="CDW38994.1"/>
    <property type="molecule type" value="Transcribed_RNA"/>
</dbReference>
<evidence type="ECO:0000313" key="1">
    <source>
        <dbReference type="EMBL" id="CDW38994.1"/>
    </source>
</evidence>
<feature type="non-terminal residue" evidence="1">
    <location>
        <position position="1"/>
    </location>
</feature>
<accession>A0A0K2UL58</accession>
<sequence length="121" mass="13627">INSGNVSTLDELKEKIKEYYIPSCVLFISKDTSLTYFLIEKPSLAPAIVFSFVIDSNLTFEMYKENKLLPLSVVSHIVPSKKKINTCSEVLNIISSSEDSKVESNVIRLQVKSRVFGYVSE</sequence>
<organism evidence="1">
    <name type="scientific">Lepeophtheirus salmonis</name>
    <name type="common">Salmon louse</name>
    <name type="synonym">Caligus salmonis</name>
    <dbReference type="NCBI Taxonomy" id="72036"/>
    <lineage>
        <taxon>Eukaryota</taxon>
        <taxon>Metazoa</taxon>
        <taxon>Ecdysozoa</taxon>
        <taxon>Arthropoda</taxon>
        <taxon>Crustacea</taxon>
        <taxon>Multicrustacea</taxon>
        <taxon>Hexanauplia</taxon>
        <taxon>Copepoda</taxon>
        <taxon>Siphonostomatoida</taxon>
        <taxon>Caligidae</taxon>
        <taxon>Lepeophtheirus</taxon>
    </lineage>
</organism>
<protein>
    <submittedName>
        <fullName evidence="1">Uncharacterized protein</fullName>
    </submittedName>
</protein>
<dbReference type="AlphaFoldDB" id="A0A0K2UL58"/>
<reference evidence="1" key="1">
    <citation type="submission" date="2014-05" db="EMBL/GenBank/DDBJ databases">
        <authorList>
            <person name="Chronopoulou M."/>
        </authorList>
    </citation>
    <scope>NUCLEOTIDE SEQUENCE</scope>
    <source>
        <tissue evidence="1">Whole organism</tissue>
    </source>
</reference>